<dbReference type="PANTHER" id="PTHR10760:SF2">
    <property type="entry name" value="LD13476P-RELATED"/>
    <property type="match status" value="1"/>
</dbReference>
<dbReference type="EMBL" id="HBUE01225659">
    <property type="protein sequence ID" value="CAG6541953.1"/>
    <property type="molecule type" value="Transcribed_RNA"/>
</dbReference>
<feature type="chain" id="PRO_5036261657" evidence="2">
    <location>
        <begin position="19"/>
        <end position="337"/>
    </location>
</feature>
<dbReference type="InterPro" id="IPR010448">
    <property type="entry name" value="Torsin"/>
</dbReference>
<dbReference type="Gene3D" id="3.40.50.300">
    <property type="entry name" value="P-loop containing nucleotide triphosphate hydrolases"/>
    <property type="match status" value="1"/>
</dbReference>
<dbReference type="Pfam" id="PF06309">
    <property type="entry name" value="Torsin"/>
    <property type="match status" value="1"/>
</dbReference>
<accession>A0A8D8P929</accession>
<dbReference type="EMBL" id="HBUE01091182">
    <property type="protein sequence ID" value="CAG6481638.1"/>
    <property type="molecule type" value="Transcribed_RNA"/>
</dbReference>
<dbReference type="GO" id="GO:0012505">
    <property type="term" value="C:endomembrane system"/>
    <property type="evidence" value="ECO:0007669"/>
    <property type="project" value="UniProtKB-ARBA"/>
</dbReference>
<dbReference type="EMBL" id="HBUE01332384">
    <property type="protein sequence ID" value="CAG6594037.1"/>
    <property type="molecule type" value="Transcribed_RNA"/>
</dbReference>
<evidence type="ECO:0000313" key="3">
    <source>
        <dbReference type="EMBL" id="CAG6594037.1"/>
    </source>
</evidence>
<dbReference type="AlphaFoldDB" id="A0A8D8P929"/>
<feature type="signal peptide" evidence="2">
    <location>
        <begin position="1"/>
        <end position="18"/>
    </location>
</feature>
<dbReference type="GO" id="GO:0016887">
    <property type="term" value="F:ATP hydrolysis activity"/>
    <property type="evidence" value="ECO:0007669"/>
    <property type="project" value="InterPro"/>
</dbReference>
<dbReference type="InterPro" id="IPR027417">
    <property type="entry name" value="P-loop_NTPase"/>
</dbReference>
<comment type="similarity">
    <text evidence="1">Belongs to the ClpA/ClpB family. Torsin subfamily.</text>
</comment>
<evidence type="ECO:0000256" key="2">
    <source>
        <dbReference type="SAM" id="SignalP"/>
    </source>
</evidence>
<dbReference type="SUPFAM" id="SSF52540">
    <property type="entry name" value="P-loop containing nucleoside triphosphate hydrolases"/>
    <property type="match status" value="1"/>
</dbReference>
<dbReference type="PRINTS" id="PR00300">
    <property type="entry name" value="CLPPROTEASEA"/>
</dbReference>
<proteinExistence type="inferred from homology"/>
<protein>
    <submittedName>
        <fullName evidence="3">Torsin-like protein</fullName>
    </submittedName>
</protein>
<reference evidence="3" key="1">
    <citation type="submission" date="2021-05" db="EMBL/GenBank/DDBJ databases">
        <authorList>
            <person name="Alioto T."/>
            <person name="Alioto T."/>
            <person name="Gomez Garrido J."/>
        </authorList>
    </citation>
    <scope>NUCLEOTIDE SEQUENCE</scope>
</reference>
<sequence length="337" mass="38009">MIFCRVFVFTICLAFSDALFDPFSLAAIGGAVGAGWFKYDYLKENTYCRFRECCIAPYLKHDVSELQRLLSANLYGQHIVQTVLFNAIGAHLKNIQSSRKPLVMSFHGTSGTGKNFVSDFVAQALYQKGIESNYVHKFTADIIIFDELVMNQFSLAAGIKKAIKDCPYSLFIFDEIEKLKPGVFDAIVNLLDHHSSLKGYDFSKAIFIFLSNSAGTEIAVKLKSITDSGRFRDETTLVDFERIAELGAYNVVGGLQDSKLIESHVIDHFVPFLPLEQRHVEQCIKKEFNKICHRSTSDKIISDIMKAAVTFDETHVYSNNGCKRLSKKVEAYCYMNT</sequence>
<keyword evidence="2" id="KW-0732">Signal</keyword>
<dbReference type="GO" id="GO:0005524">
    <property type="term" value="F:ATP binding"/>
    <property type="evidence" value="ECO:0007669"/>
    <property type="project" value="InterPro"/>
</dbReference>
<evidence type="ECO:0000256" key="1">
    <source>
        <dbReference type="ARBA" id="ARBA00006235"/>
    </source>
</evidence>
<organism evidence="3">
    <name type="scientific">Culex pipiens</name>
    <name type="common">House mosquito</name>
    <dbReference type="NCBI Taxonomy" id="7175"/>
    <lineage>
        <taxon>Eukaryota</taxon>
        <taxon>Metazoa</taxon>
        <taxon>Ecdysozoa</taxon>
        <taxon>Arthropoda</taxon>
        <taxon>Hexapoda</taxon>
        <taxon>Insecta</taxon>
        <taxon>Pterygota</taxon>
        <taxon>Neoptera</taxon>
        <taxon>Endopterygota</taxon>
        <taxon>Diptera</taxon>
        <taxon>Nematocera</taxon>
        <taxon>Culicoidea</taxon>
        <taxon>Culicidae</taxon>
        <taxon>Culicinae</taxon>
        <taxon>Culicini</taxon>
        <taxon>Culex</taxon>
        <taxon>Culex</taxon>
    </lineage>
</organism>
<dbReference type="GO" id="GO:0071218">
    <property type="term" value="P:cellular response to misfolded protein"/>
    <property type="evidence" value="ECO:0007669"/>
    <property type="project" value="TreeGrafter"/>
</dbReference>
<dbReference type="PANTHER" id="PTHR10760">
    <property type="entry name" value="TORSIN"/>
    <property type="match status" value="1"/>
</dbReference>
<dbReference type="InterPro" id="IPR001270">
    <property type="entry name" value="ClpA/B"/>
</dbReference>
<name>A0A8D8P929_CULPI</name>
<dbReference type="GO" id="GO:0005737">
    <property type="term" value="C:cytoplasm"/>
    <property type="evidence" value="ECO:0007669"/>
    <property type="project" value="UniProtKB-ARBA"/>
</dbReference>